<keyword evidence="4" id="KW-1185">Reference proteome</keyword>
<gene>
    <name evidence="3" type="ORF">AJAP_37920</name>
</gene>
<protein>
    <submittedName>
        <fullName evidence="3">Putative membrane protein</fullName>
    </submittedName>
</protein>
<dbReference type="HOGENOM" id="CLU_926356_0_0_11"/>
<evidence type="ECO:0000256" key="1">
    <source>
        <dbReference type="SAM" id="MobiDB-lite"/>
    </source>
</evidence>
<dbReference type="Proteomes" id="UP000028492">
    <property type="component" value="Chromosome"/>
</dbReference>
<reference evidence="3 4" key="1">
    <citation type="journal article" date="2014" name="J. Biotechnol.">
        <title>Complete genome sequence of the actinobacterium Amycolatopsis japonica MG417-CF17(T) (=DSM 44213T) producing (S,S)-N,N'-ethylenediaminedisuccinic acid.</title>
        <authorList>
            <person name="Stegmann E."/>
            <person name="Albersmeier A."/>
            <person name="Spohn M."/>
            <person name="Gert H."/>
            <person name="Weber T."/>
            <person name="Wohlleben W."/>
            <person name="Kalinowski J."/>
            <person name="Ruckert C."/>
        </authorList>
    </citation>
    <scope>NUCLEOTIDE SEQUENCE [LARGE SCALE GENOMIC DNA]</scope>
    <source>
        <strain evidence="4">MG417-CF17 (DSM 44213)</strain>
    </source>
</reference>
<dbReference type="KEGG" id="aja:AJAP_37920"/>
<keyword evidence="2" id="KW-0812">Transmembrane</keyword>
<dbReference type="RefSeq" id="WP_038520366.1">
    <property type="nucleotide sequence ID" value="NZ_CP008953.1"/>
</dbReference>
<dbReference type="AlphaFoldDB" id="A0A075VBW8"/>
<accession>A0A075VBW8</accession>
<evidence type="ECO:0000256" key="2">
    <source>
        <dbReference type="SAM" id="Phobius"/>
    </source>
</evidence>
<organism evidence="3 4">
    <name type="scientific">Amycolatopsis japonica</name>
    <dbReference type="NCBI Taxonomy" id="208439"/>
    <lineage>
        <taxon>Bacteria</taxon>
        <taxon>Bacillati</taxon>
        <taxon>Actinomycetota</taxon>
        <taxon>Actinomycetes</taxon>
        <taxon>Pseudonocardiales</taxon>
        <taxon>Pseudonocardiaceae</taxon>
        <taxon>Amycolatopsis</taxon>
        <taxon>Amycolatopsis japonica group</taxon>
    </lineage>
</organism>
<evidence type="ECO:0000313" key="4">
    <source>
        <dbReference type="Proteomes" id="UP000028492"/>
    </source>
</evidence>
<feature type="compositionally biased region" description="Basic and acidic residues" evidence="1">
    <location>
        <begin position="203"/>
        <end position="215"/>
    </location>
</feature>
<evidence type="ECO:0000313" key="3">
    <source>
        <dbReference type="EMBL" id="AIG80375.1"/>
    </source>
</evidence>
<feature type="region of interest" description="Disordered" evidence="1">
    <location>
        <begin position="194"/>
        <end position="223"/>
    </location>
</feature>
<sequence>MVWLRTTDGGMGTAPVSRGLREPASRRASCFAVVCRAVLLGAFILAGFAVMNAFETAVAADSGCDPGDPATAPPGCELATVGVQETEPAARIATSPITTKAISLVNTTAGRTTALVGSAAPALAPAIEQVTAMTTALTQAVDTAVSETVTTVNRTLDNPITTKLTGTVSALAPVVSSTGLQPRISVPGVVTITATEGSQPEPPHLRPDPETHREPVSAAPQTSTAVDLPVVSAPAAPLDGDCAFCVNGPHEASSFQWPTATAALADIGSQRPVDRLPLGFPAAPIGAVGPGAGTSSAGSNGGHAQGAIVLPGRSAHDQRIACWSVGPDHIAPLRKRAQQPPVSPD</sequence>
<dbReference type="EMBL" id="CP008953">
    <property type="protein sequence ID" value="AIG80375.1"/>
    <property type="molecule type" value="Genomic_DNA"/>
</dbReference>
<keyword evidence="2" id="KW-0472">Membrane</keyword>
<name>A0A075VBW8_9PSEU</name>
<keyword evidence="2" id="KW-1133">Transmembrane helix</keyword>
<proteinExistence type="predicted"/>
<feature type="transmembrane region" description="Helical" evidence="2">
    <location>
        <begin position="28"/>
        <end position="51"/>
    </location>
</feature>